<evidence type="ECO:0000313" key="3">
    <source>
        <dbReference type="Proteomes" id="UP000593579"/>
    </source>
</evidence>
<accession>A0A7J9BQ04</accession>
<sequence>MLSNDFRIHNFSERPMLPIQPTDRKWIKPSRGVVKINVDAAIKEGKMGLGVIVKDEDGFALGGYGCVKDMTFNSEWAKMMAIEEGVSLAKSLNFKRVQFESDNANIVNKINRRDQDITFLGQHANDIYKKLKSFEDVIIT</sequence>
<dbReference type="InterPro" id="IPR002156">
    <property type="entry name" value="RNaseH_domain"/>
</dbReference>
<dbReference type="GO" id="GO:0003676">
    <property type="term" value="F:nucleic acid binding"/>
    <property type="evidence" value="ECO:0007669"/>
    <property type="project" value="InterPro"/>
</dbReference>
<dbReference type="InterPro" id="IPR044730">
    <property type="entry name" value="RNase_H-like_dom_plant"/>
</dbReference>
<dbReference type="InterPro" id="IPR052929">
    <property type="entry name" value="RNase_H-like_EbsB-rel"/>
</dbReference>
<dbReference type="InterPro" id="IPR012337">
    <property type="entry name" value="RNaseH-like_sf"/>
</dbReference>
<dbReference type="InterPro" id="IPR036397">
    <property type="entry name" value="RNaseH_sf"/>
</dbReference>
<proteinExistence type="predicted"/>
<dbReference type="AlphaFoldDB" id="A0A7J9BQ04"/>
<organism evidence="2 3">
    <name type="scientific">Gossypium gossypioides</name>
    <name type="common">Mexican cotton</name>
    <name type="synonym">Selera gossypioides</name>
    <dbReference type="NCBI Taxonomy" id="34282"/>
    <lineage>
        <taxon>Eukaryota</taxon>
        <taxon>Viridiplantae</taxon>
        <taxon>Streptophyta</taxon>
        <taxon>Embryophyta</taxon>
        <taxon>Tracheophyta</taxon>
        <taxon>Spermatophyta</taxon>
        <taxon>Magnoliopsida</taxon>
        <taxon>eudicotyledons</taxon>
        <taxon>Gunneridae</taxon>
        <taxon>Pentapetalae</taxon>
        <taxon>rosids</taxon>
        <taxon>malvids</taxon>
        <taxon>Malvales</taxon>
        <taxon>Malvaceae</taxon>
        <taxon>Malvoideae</taxon>
        <taxon>Gossypium</taxon>
    </lineage>
</organism>
<dbReference type="Pfam" id="PF13456">
    <property type="entry name" value="RVT_3"/>
    <property type="match status" value="1"/>
</dbReference>
<dbReference type="CDD" id="cd06222">
    <property type="entry name" value="RNase_H_like"/>
    <property type="match status" value="1"/>
</dbReference>
<comment type="caution">
    <text evidence="2">The sequence shown here is derived from an EMBL/GenBank/DDBJ whole genome shotgun (WGS) entry which is preliminary data.</text>
</comment>
<dbReference type="EMBL" id="JABEZY010000005">
    <property type="protein sequence ID" value="MBA0738266.1"/>
    <property type="molecule type" value="Genomic_DNA"/>
</dbReference>
<reference evidence="2 3" key="1">
    <citation type="journal article" date="2019" name="Genome Biol. Evol.">
        <title>Insights into the evolution of the New World diploid cottons (Gossypium, subgenus Houzingenia) based on genome sequencing.</title>
        <authorList>
            <person name="Grover C.E."/>
            <person name="Arick M.A. 2nd"/>
            <person name="Thrash A."/>
            <person name="Conover J.L."/>
            <person name="Sanders W.S."/>
            <person name="Peterson D.G."/>
            <person name="Frelichowski J.E."/>
            <person name="Scheffler J.A."/>
            <person name="Scheffler B.E."/>
            <person name="Wendel J.F."/>
        </authorList>
    </citation>
    <scope>NUCLEOTIDE SEQUENCE [LARGE SCALE GENOMIC DNA]</scope>
    <source>
        <strain evidence="2">5</strain>
        <tissue evidence="2">Leaf</tissue>
    </source>
</reference>
<gene>
    <name evidence="2" type="ORF">Gogos_011649</name>
</gene>
<keyword evidence="3" id="KW-1185">Reference proteome</keyword>
<dbReference type="GO" id="GO:0004523">
    <property type="term" value="F:RNA-DNA hybrid ribonuclease activity"/>
    <property type="evidence" value="ECO:0007669"/>
    <property type="project" value="InterPro"/>
</dbReference>
<evidence type="ECO:0000313" key="2">
    <source>
        <dbReference type="EMBL" id="MBA0738266.1"/>
    </source>
</evidence>
<dbReference type="SUPFAM" id="SSF53098">
    <property type="entry name" value="Ribonuclease H-like"/>
    <property type="match status" value="1"/>
</dbReference>
<name>A0A7J9BQ04_GOSGO</name>
<dbReference type="Gene3D" id="3.30.420.10">
    <property type="entry name" value="Ribonuclease H-like superfamily/Ribonuclease H"/>
    <property type="match status" value="1"/>
</dbReference>
<dbReference type="PANTHER" id="PTHR47074:SF48">
    <property type="entry name" value="POLYNUCLEOTIDYL TRANSFERASE, RIBONUCLEASE H-LIKE SUPERFAMILY PROTEIN"/>
    <property type="match status" value="1"/>
</dbReference>
<evidence type="ECO:0000259" key="1">
    <source>
        <dbReference type="Pfam" id="PF13456"/>
    </source>
</evidence>
<dbReference type="Proteomes" id="UP000593579">
    <property type="component" value="Unassembled WGS sequence"/>
</dbReference>
<dbReference type="OrthoDB" id="985400at2759"/>
<protein>
    <recommendedName>
        <fullName evidence="1">RNase H type-1 domain-containing protein</fullName>
    </recommendedName>
</protein>
<feature type="domain" description="RNase H type-1" evidence="1">
    <location>
        <begin position="37"/>
        <end position="139"/>
    </location>
</feature>
<dbReference type="PANTHER" id="PTHR47074">
    <property type="entry name" value="BNAC02G40300D PROTEIN"/>
    <property type="match status" value="1"/>
</dbReference>